<dbReference type="InterPro" id="IPR036390">
    <property type="entry name" value="WH_DNA-bd_sf"/>
</dbReference>
<keyword evidence="3" id="KW-1185">Reference proteome</keyword>
<protein>
    <recommendedName>
        <fullName evidence="1">Transcriptional regulator HTH-type FeoC domain-containing protein</fullName>
    </recommendedName>
</protein>
<comment type="caution">
    <text evidence="2">The sequence shown here is derived from an EMBL/GenBank/DDBJ whole genome shotgun (WGS) entry which is preliminary data.</text>
</comment>
<proteinExistence type="predicted"/>
<evidence type="ECO:0000259" key="1">
    <source>
        <dbReference type="Pfam" id="PF09012"/>
    </source>
</evidence>
<dbReference type="RefSeq" id="WP_174625535.1">
    <property type="nucleotide sequence ID" value="NZ_CADCXN010000053.1"/>
</dbReference>
<dbReference type="Proteomes" id="UP000494216">
    <property type="component" value="Unassembled WGS sequence"/>
</dbReference>
<feature type="domain" description="Transcriptional regulator HTH-type FeoC" evidence="1">
    <location>
        <begin position="2"/>
        <end position="70"/>
    </location>
</feature>
<dbReference type="SUPFAM" id="SSF46785">
    <property type="entry name" value="Winged helix' DNA-binding domain"/>
    <property type="match status" value="1"/>
</dbReference>
<dbReference type="EMBL" id="CADCXN010000053">
    <property type="protein sequence ID" value="CAA9890611.1"/>
    <property type="molecule type" value="Genomic_DNA"/>
</dbReference>
<dbReference type="Pfam" id="PF09012">
    <property type="entry name" value="FeoC"/>
    <property type="match status" value="1"/>
</dbReference>
<sequence>MILSDLRSYLKQQHRVALADLVNHFAMDADALRGMLGKWISKGNVRKLSTGASCGTRCCKCNPALTELYEWIDKA</sequence>
<evidence type="ECO:0000313" key="3">
    <source>
        <dbReference type="Proteomes" id="UP000494216"/>
    </source>
</evidence>
<reference evidence="2 3" key="1">
    <citation type="submission" date="2020-02" db="EMBL/GenBank/DDBJ databases">
        <authorList>
            <person name="Hogendoorn C."/>
        </authorList>
    </citation>
    <scope>NUCLEOTIDE SEQUENCE [LARGE SCALE GENOMIC DNA]</scope>
    <source>
        <strain evidence="2">METHB21</strain>
    </source>
</reference>
<dbReference type="Gene3D" id="1.10.10.10">
    <property type="entry name" value="Winged helix-like DNA-binding domain superfamily/Winged helix DNA-binding domain"/>
    <property type="match status" value="1"/>
</dbReference>
<evidence type="ECO:0000313" key="2">
    <source>
        <dbReference type="EMBL" id="CAA9890611.1"/>
    </source>
</evidence>
<dbReference type="InterPro" id="IPR015102">
    <property type="entry name" value="Tscrpt_reg_HTH_FeoC"/>
</dbReference>
<dbReference type="AlphaFoldDB" id="A0A8S0Y9T7"/>
<name>A0A8S0Y9T7_9GAMM</name>
<accession>A0A8S0Y9T7</accession>
<organism evidence="2 3">
    <name type="scientific">Candidatus Methylobacter favarea</name>
    <dbReference type="NCBI Taxonomy" id="2707345"/>
    <lineage>
        <taxon>Bacteria</taxon>
        <taxon>Pseudomonadati</taxon>
        <taxon>Pseudomonadota</taxon>
        <taxon>Gammaproteobacteria</taxon>
        <taxon>Methylococcales</taxon>
        <taxon>Methylococcaceae</taxon>
        <taxon>Methylobacter</taxon>
    </lineage>
</organism>
<dbReference type="InterPro" id="IPR036388">
    <property type="entry name" value="WH-like_DNA-bd_sf"/>
</dbReference>
<gene>
    <name evidence="2" type="ORF">METHB2_250035</name>
</gene>